<keyword evidence="2" id="KW-1185">Reference proteome</keyword>
<accession>A0A4U0WKY4</accession>
<dbReference type="EMBL" id="NAJQ01000913">
    <property type="protein sequence ID" value="TKA63750.1"/>
    <property type="molecule type" value="Genomic_DNA"/>
</dbReference>
<feature type="non-terminal residue" evidence="1">
    <location>
        <position position="1"/>
    </location>
</feature>
<gene>
    <name evidence="1" type="ORF">B0A55_09965</name>
</gene>
<name>A0A4U0WKY4_9PEZI</name>
<evidence type="ECO:0000313" key="2">
    <source>
        <dbReference type="Proteomes" id="UP000309340"/>
    </source>
</evidence>
<organism evidence="1 2">
    <name type="scientific">Friedmanniomyces simplex</name>
    <dbReference type="NCBI Taxonomy" id="329884"/>
    <lineage>
        <taxon>Eukaryota</taxon>
        <taxon>Fungi</taxon>
        <taxon>Dikarya</taxon>
        <taxon>Ascomycota</taxon>
        <taxon>Pezizomycotina</taxon>
        <taxon>Dothideomycetes</taxon>
        <taxon>Dothideomycetidae</taxon>
        <taxon>Mycosphaerellales</taxon>
        <taxon>Teratosphaeriaceae</taxon>
        <taxon>Friedmanniomyces</taxon>
    </lineage>
</organism>
<sequence>DVGVRSEVELACEEVLLESGVGVFVGLLGGGGEDGDGGRRVDSDADDEDGNGDWAVSLLRAEIARTTDRESLASSDQAKARAPPSLILSLRSALAAQAQCGTHQVVTKMWGILSGTGFEGLRKDGEIMGKVVRGEQVGMGMRRMGI</sequence>
<protein>
    <submittedName>
        <fullName evidence="1">Uncharacterized protein</fullName>
    </submittedName>
</protein>
<reference evidence="1 2" key="1">
    <citation type="submission" date="2017-03" db="EMBL/GenBank/DDBJ databases">
        <title>Genomes of endolithic fungi from Antarctica.</title>
        <authorList>
            <person name="Coleine C."/>
            <person name="Masonjones S."/>
            <person name="Stajich J.E."/>
        </authorList>
    </citation>
    <scope>NUCLEOTIDE SEQUENCE [LARGE SCALE GENOMIC DNA]</scope>
    <source>
        <strain evidence="1 2">CCFEE 5184</strain>
    </source>
</reference>
<evidence type="ECO:0000313" key="1">
    <source>
        <dbReference type="EMBL" id="TKA63750.1"/>
    </source>
</evidence>
<dbReference type="AlphaFoldDB" id="A0A4U0WKY4"/>
<proteinExistence type="predicted"/>
<dbReference type="Proteomes" id="UP000309340">
    <property type="component" value="Unassembled WGS sequence"/>
</dbReference>
<comment type="caution">
    <text evidence="1">The sequence shown here is derived from an EMBL/GenBank/DDBJ whole genome shotgun (WGS) entry which is preliminary data.</text>
</comment>